<dbReference type="EMBL" id="CATQJL010000223">
    <property type="protein sequence ID" value="CAJ0598803.1"/>
    <property type="molecule type" value="Genomic_DNA"/>
</dbReference>
<sequence>MTQTGQDLPLYGYGIATGFTVTSCIVCAPESQRSTALRSIERRPLRFARFRRRSVAKHWFHPKCESLLLGVGTFAPAVKVWSILIFHHQLRKPGCLFAFQR</sequence>
<accession>A0AA36M5F7</accession>
<reference evidence="1" key="1">
    <citation type="submission" date="2023-07" db="EMBL/GenBank/DDBJ databases">
        <authorList>
            <consortium name="CYATHOMIX"/>
        </authorList>
    </citation>
    <scope>NUCLEOTIDE SEQUENCE</scope>
    <source>
        <strain evidence="1">N/A</strain>
    </source>
</reference>
<dbReference type="AlphaFoldDB" id="A0AA36M5F7"/>
<protein>
    <submittedName>
        <fullName evidence="1">Uncharacterized protein</fullName>
    </submittedName>
</protein>
<organism evidence="1 2">
    <name type="scientific">Cylicocyclus nassatus</name>
    <name type="common">Nematode worm</name>
    <dbReference type="NCBI Taxonomy" id="53992"/>
    <lineage>
        <taxon>Eukaryota</taxon>
        <taxon>Metazoa</taxon>
        <taxon>Ecdysozoa</taxon>
        <taxon>Nematoda</taxon>
        <taxon>Chromadorea</taxon>
        <taxon>Rhabditida</taxon>
        <taxon>Rhabditina</taxon>
        <taxon>Rhabditomorpha</taxon>
        <taxon>Strongyloidea</taxon>
        <taxon>Strongylidae</taxon>
        <taxon>Cylicocyclus</taxon>
    </lineage>
</organism>
<evidence type="ECO:0000313" key="1">
    <source>
        <dbReference type="EMBL" id="CAJ0598803.1"/>
    </source>
</evidence>
<proteinExistence type="predicted"/>
<keyword evidence="2" id="KW-1185">Reference proteome</keyword>
<name>A0AA36M5F7_CYLNA</name>
<comment type="caution">
    <text evidence="1">The sequence shown here is derived from an EMBL/GenBank/DDBJ whole genome shotgun (WGS) entry which is preliminary data.</text>
</comment>
<dbReference type="Proteomes" id="UP001176961">
    <property type="component" value="Unassembled WGS sequence"/>
</dbReference>
<gene>
    <name evidence="1" type="ORF">CYNAS_LOCUS10786</name>
</gene>
<evidence type="ECO:0000313" key="2">
    <source>
        <dbReference type="Proteomes" id="UP001176961"/>
    </source>
</evidence>